<dbReference type="EMBL" id="CM010723">
    <property type="protein sequence ID" value="RZC77266.1"/>
    <property type="molecule type" value="Genomic_DNA"/>
</dbReference>
<organism evidence="1 2">
    <name type="scientific">Papaver somniferum</name>
    <name type="common">Opium poppy</name>
    <dbReference type="NCBI Taxonomy" id="3469"/>
    <lineage>
        <taxon>Eukaryota</taxon>
        <taxon>Viridiplantae</taxon>
        <taxon>Streptophyta</taxon>
        <taxon>Embryophyta</taxon>
        <taxon>Tracheophyta</taxon>
        <taxon>Spermatophyta</taxon>
        <taxon>Magnoliopsida</taxon>
        <taxon>Ranunculales</taxon>
        <taxon>Papaveraceae</taxon>
        <taxon>Papaveroideae</taxon>
        <taxon>Papaver</taxon>
    </lineage>
</organism>
<name>A0A4Y7KWK5_PAPSO</name>
<gene>
    <name evidence="1" type="ORF">C5167_001382</name>
</gene>
<dbReference type="AlphaFoldDB" id="A0A4Y7KWK5"/>
<evidence type="ECO:0000313" key="2">
    <source>
        <dbReference type="Proteomes" id="UP000316621"/>
    </source>
</evidence>
<dbReference type="Proteomes" id="UP000316621">
    <property type="component" value="Chromosome 9"/>
</dbReference>
<proteinExistence type="predicted"/>
<dbReference type="Gramene" id="RZC77266">
    <property type="protein sequence ID" value="RZC77266"/>
    <property type="gene ID" value="C5167_001382"/>
</dbReference>
<sequence>MGSSPRVQSCLLKLGGTQKPMKILPAIVVVNREQVNMDIVVEDLPSFLKSFSTLQNLYQLEQHTVGDRKVDPPRRKLNLRISWDSNLSKSEEMSQTCKVFGVILWPPFQRLLIHFSLLPVVLIGSTKDTYDKWDVVVIPEIVVRNFFCSCIQSIAGCKARPRFGGVRQARREVCNFARLGGKLLKGMILTGGLGTGKALLAKTIAVESRRGYANGILCVR</sequence>
<keyword evidence="2" id="KW-1185">Reference proteome</keyword>
<accession>A0A4Y7KWK5</accession>
<protein>
    <submittedName>
        <fullName evidence="1">Uncharacterized protein</fullName>
    </submittedName>
</protein>
<evidence type="ECO:0000313" key="1">
    <source>
        <dbReference type="EMBL" id="RZC77266.1"/>
    </source>
</evidence>
<dbReference type="STRING" id="3469.A0A4Y7KWK5"/>
<reference evidence="1 2" key="1">
    <citation type="journal article" date="2018" name="Science">
        <title>The opium poppy genome and morphinan production.</title>
        <authorList>
            <person name="Guo L."/>
            <person name="Winzer T."/>
            <person name="Yang X."/>
            <person name="Li Y."/>
            <person name="Ning Z."/>
            <person name="He Z."/>
            <person name="Teodor R."/>
            <person name="Lu Y."/>
            <person name="Bowser T.A."/>
            <person name="Graham I.A."/>
            <person name="Ye K."/>
        </authorList>
    </citation>
    <scope>NUCLEOTIDE SEQUENCE [LARGE SCALE GENOMIC DNA]</scope>
    <source>
        <strain evidence="2">cv. HN1</strain>
        <tissue evidence="1">Leaves</tissue>
    </source>
</reference>